<dbReference type="Pfam" id="PF01541">
    <property type="entry name" value="GIY-YIG"/>
    <property type="match status" value="1"/>
</dbReference>
<sequence length="81" mass="9765">MSLKDHTTYIGYTDDLVKRIKEHNLGKTKSIKYKLPVKLVYYEAYLDKNKARMREIELKKSSFKKKELFERIFKNNFGPFV</sequence>
<dbReference type="SUPFAM" id="SSF82771">
    <property type="entry name" value="GIY-YIG endonuclease"/>
    <property type="match status" value="1"/>
</dbReference>
<evidence type="ECO:0000259" key="2">
    <source>
        <dbReference type="PROSITE" id="PS50164"/>
    </source>
</evidence>
<comment type="caution">
    <text evidence="3">The sequence shown here is derived from an EMBL/GenBank/DDBJ whole genome shotgun (WGS) entry which is preliminary data.</text>
</comment>
<gene>
    <name evidence="3" type="ORF">A3B87_02245</name>
</gene>
<dbReference type="AlphaFoldDB" id="A0A1F6FMG3"/>
<protein>
    <recommendedName>
        <fullName evidence="2">GIY-YIG domain-containing protein</fullName>
    </recommendedName>
</protein>
<organism evidence="3 4">
    <name type="scientific">Candidatus Kuenenbacteria bacterium RIFCSPHIGHO2_02_FULL_39_13</name>
    <dbReference type="NCBI Taxonomy" id="1798561"/>
    <lineage>
        <taxon>Bacteria</taxon>
        <taxon>Candidatus Kueneniibacteriota</taxon>
    </lineage>
</organism>
<accession>A0A1F6FMG3</accession>
<dbReference type="EMBL" id="MFMW01000023">
    <property type="protein sequence ID" value="OGG87048.1"/>
    <property type="molecule type" value="Genomic_DNA"/>
</dbReference>
<dbReference type="InterPro" id="IPR035901">
    <property type="entry name" value="GIY-YIG_endonuc_sf"/>
</dbReference>
<proteinExistence type="inferred from homology"/>
<evidence type="ECO:0000313" key="3">
    <source>
        <dbReference type="EMBL" id="OGG87048.1"/>
    </source>
</evidence>
<dbReference type="PANTHER" id="PTHR34477">
    <property type="entry name" value="UPF0213 PROTEIN YHBQ"/>
    <property type="match status" value="1"/>
</dbReference>
<dbReference type="InterPro" id="IPR000305">
    <property type="entry name" value="GIY-YIG_endonuc"/>
</dbReference>
<name>A0A1F6FMG3_9BACT</name>
<dbReference type="PANTHER" id="PTHR34477:SF1">
    <property type="entry name" value="UPF0213 PROTEIN YHBQ"/>
    <property type="match status" value="1"/>
</dbReference>
<reference evidence="3 4" key="1">
    <citation type="journal article" date="2016" name="Nat. Commun.">
        <title>Thousands of microbial genomes shed light on interconnected biogeochemical processes in an aquifer system.</title>
        <authorList>
            <person name="Anantharaman K."/>
            <person name="Brown C.T."/>
            <person name="Hug L.A."/>
            <person name="Sharon I."/>
            <person name="Castelle C.J."/>
            <person name="Probst A.J."/>
            <person name="Thomas B.C."/>
            <person name="Singh A."/>
            <person name="Wilkins M.J."/>
            <person name="Karaoz U."/>
            <person name="Brodie E.L."/>
            <person name="Williams K.H."/>
            <person name="Hubbard S.S."/>
            <person name="Banfield J.F."/>
        </authorList>
    </citation>
    <scope>NUCLEOTIDE SEQUENCE [LARGE SCALE GENOMIC DNA]</scope>
</reference>
<comment type="similarity">
    <text evidence="1">Belongs to the UPF0213 family.</text>
</comment>
<dbReference type="PROSITE" id="PS50164">
    <property type="entry name" value="GIY_YIG"/>
    <property type="match status" value="1"/>
</dbReference>
<feature type="domain" description="GIY-YIG" evidence="2">
    <location>
        <begin position="1"/>
        <end position="68"/>
    </location>
</feature>
<dbReference type="Proteomes" id="UP000179136">
    <property type="component" value="Unassembled WGS sequence"/>
</dbReference>
<evidence type="ECO:0000256" key="1">
    <source>
        <dbReference type="ARBA" id="ARBA00007435"/>
    </source>
</evidence>
<dbReference type="InterPro" id="IPR050190">
    <property type="entry name" value="UPF0213_domain"/>
</dbReference>
<dbReference type="Gene3D" id="3.40.1440.10">
    <property type="entry name" value="GIY-YIG endonuclease"/>
    <property type="match status" value="1"/>
</dbReference>
<evidence type="ECO:0000313" key="4">
    <source>
        <dbReference type="Proteomes" id="UP000179136"/>
    </source>
</evidence>